<evidence type="ECO:0000256" key="9">
    <source>
        <dbReference type="SAM" id="Phobius"/>
    </source>
</evidence>
<accession>A0A511V386</accession>
<evidence type="ECO:0000256" key="5">
    <source>
        <dbReference type="ARBA" id="ARBA00022692"/>
    </source>
</evidence>
<evidence type="ECO:0000256" key="1">
    <source>
        <dbReference type="ARBA" id="ARBA00004141"/>
    </source>
</evidence>
<dbReference type="InterPro" id="IPR004761">
    <property type="entry name" value="Spore_GerAB"/>
</dbReference>
<feature type="region of interest" description="Disordered" evidence="8">
    <location>
        <begin position="362"/>
        <end position="385"/>
    </location>
</feature>
<feature type="transmembrane region" description="Helical" evidence="9">
    <location>
        <begin position="268"/>
        <end position="290"/>
    </location>
</feature>
<feature type="transmembrane region" description="Helical" evidence="9">
    <location>
        <begin position="215"/>
        <end position="238"/>
    </location>
</feature>
<feature type="transmembrane region" description="Helical" evidence="9">
    <location>
        <begin position="39"/>
        <end position="57"/>
    </location>
</feature>
<name>A0A511V386_9BACL</name>
<evidence type="ECO:0000256" key="6">
    <source>
        <dbReference type="ARBA" id="ARBA00022989"/>
    </source>
</evidence>
<comment type="similarity">
    <text evidence="2">Belongs to the amino acid-polyamine-organocation (APC) superfamily. Spore germination protein (SGP) (TC 2.A.3.9) family.</text>
</comment>
<evidence type="ECO:0000256" key="3">
    <source>
        <dbReference type="ARBA" id="ARBA00022448"/>
    </source>
</evidence>
<gene>
    <name evidence="10" type="ORF">ADA01nite_08350</name>
</gene>
<keyword evidence="4" id="KW-0309">Germination</keyword>
<evidence type="ECO:0000256" key="8">
    <source>
        <dbReference type="SAM" id="MobiDB-lite"/>
    </source>
</evidence>
<organism evidence="10 11">
    <name type="scientific">Aneurinibacillus danicus</name>
    <dbReference type="NCBI Taxonomy" id="267746"/>
    <lineage>
        <taxon>Bacteria</taxon>
        <taxon>Bacillati</taxon>
        <taxon>Bacillota</taxon>
        <taxon>Bacilli</taxon>
        <taxon>Bacillales</taxon>
        <taxon>Paenibacillaceae</taxon>
        <taxon>Aneurinibacillus group</taxon>
        <taxon>Aneurinibacillus</taxon>
    </lineage>
</organism>
<evidence type="ECO:0000313" key="10">
    <source>
        <dbReference type="EMBL" id="GEN33375.1"/>
    </source>
</evidence>
<keyword evidence="7 9" id="KW-0472">Membrane</keyword>
<comment type="subcellular location">
    <subcellularLocation>
        <location evidence="1">Membrane</location>
        <topology evidence="1">Multi-pass membrane protein</topology>
    </subcellularLocation>
</comment>
<evidence type="ECO:0000256" key="7">
    <source>
        <dbReference type="ARBA" id="ARBA00023136"/>
    </source>
</evidence>
<sequence>MYEKGRISAGQLFIIMLIYLTAISSNTNFDFVYGGQDGGLANLLAIPLAMLTFYLYFRLQERHPRKMLFEYAEDILGKWPGKFVTLLYVYFALEVAVVFARGFSEFVVSVLTPELSADVYLLATVLVAAYAVYRGVEAIVRFAQVAFPFYLVLLIFINILLVGQFRLYHILPLVDHPPGEILFTAYLQYIFPLSEVIFFLGFLPYVKRSKNTIRLAYLAIALSGIYLAYRVIVSIGVLGEGTAQTSSYPYIAAIRFVKIGEFVERIDILFLGIYIMMILLEFIVVFYTLTHGVAHLTGVKSVSPLVLPLCFLIVGMAKGIIKDSNDLFLYITQIRSVTSPLFILIIPLLLLLVSRIRFGKSRQEPEPTDGAVESANGLADGKASN</sequence>
<dbReference type="PANTHER" id="PTHR34975">
    <property type="entry name" value="SPORE GERMINATION PROTEIN A2"/>
    <property type="match status" value="1"/>
</dbReference>
<dbReference type="Proteomes" id="UP000321157">
    <property type="component" value="Unassembled WGS sequence"/>
</dbReference>
<keyword evidence="6 9" id="KW-1133">Transmembrane helix</keyword>
<evidence type="ECO:0000313" key="11">
    <source>
        <dbReference type="Proteomes" id="UP000321157"/>
    </source>
</evidence>
<dbReference type="AlphaFoldDB" id="A0A511V386"/>
<feature type="transmembrane region" description="Helical" evidence="9">
    <location>
        <begin position="115"/>
        <end position="133"/>
    </location>
</feature>
<keyword evidence="5 9" id="KW-0812">Transmembrane</keyword>
<dbReference type="GO" id="GO:0016020">
    <property type="term" value="C:membrane"/>
    <property type="evidence" value="ECO:0007669"/>
    <property type="project" value="UniProtKB-SubCell"/>
</dbReference>
<evidence type="ECO:0000256" key="4">
    <source>
        <dbReference type="ARBA" id="ARBA00022544"/>
    </source>
</evidence>
<proteinExistence type="inferred from homology"/>
<keyword evidence="11" id="KW-1185">Reference proteome</keyword>
<dbReference type="RefSeq" id="WP_146808660.1">
    <property type="nucleotide sequence ID" value="NZ_BJXX01000040.1"/>
</dbReference>
<dbReference type="EMBL" id="BJXX01000040">
    <property type="protein sequence ID" value="GEN33375.1"/>
    <property type="molecule type" value="Genomic_DNA"/>
</dbReference>
<feature type="transmembrane region" description="Helical" evidence="9">
    <location>
        <begin position="12"/>
        <end position="33"/>
    </location>
</feature>
<dbReference type="PANTHER" id="PTHR34975:SF2">
    <property type="entry name" value="SPORE GERMINATION PROTEIN A2"/>
    <property type="match status" value="1"/>
</dbReference>
<protein>
    <submittedName>
        <fullName evidence="10">Germination protein</fullName>
    </submittedName>
</protein>
<dbReference type="Pfam" id="PF03845">
    <property type="entry name" value="Spore_permease"/>
    <property type="match status" value="1"/>
</dbReference>
<feature type="transmembrane region" description="Helical" evidence="9">
    <location>
        <begin position="327"/>
        <end position="353"/>
    </location>
</feature>
<evidence type="ECO:0000256" key="2">
    <source>
        <dbReference type="ARBA" id="ARBA00007998"/>
    </source>
</evidence>
<feature type="transmembrane region" description="Helical" evidence="9">
    <location>
        <begin position="302"/>
        <end position="321"/>
    </location>
</feature>
<comment type="caution">
    <text evidence="10">The sequence shown here is derived from an EMBL/GenBank/DDBJ whole genome shotgun (WGS) entry which is preliminary data.</text>
</comment>
<dbReference type="OrthoDB" id="2078716at2"/>
<reference evidence="10 11" key="1">
    <citation type="submission" date="2019-07" db="EMBL/GenBank/DDBJ databases">
        <title>Whole genome shotgun sequence of Aneurinibacillus danicus NBRC 102444.</title>
        <authorList>
            <person name="Hosoyama A."/>
            <person name="Uohara A."/>
            <person name="Ohji S."/>
            <person name="Ichikawa N."/>
        </authorList>
    </citation>
    <scope>NUCLEOTIDE SEQUENCE [LARGE SCALE GENOMIC DNA]</scope>
    <source>
        <strain evidence="10 11">NBRC 102444</strain>
    </source>
</reference>
<dbReference type="NCBIfam" id="TIGR00912">
    <property type="entry name" value="2A0309"/>
    <property type="match status" value="1"/>
</dbReference>
<dbReference type="GO" id="GO:0009847">
    <property type="term" value="P:spore germination"/>
    <property type="evidence" value="ECO:0007669"/>
    <property type="project" value="InterPro"/>
</dbReference>
<keyword evidence="3" id="KW-0813">Transport</keyword>
<feature type="transmembrane region" description="Helical" evidence="9">
    <location>
        <begin position="145"/>
        <end position="165"/>
    </location>
</feature>
<feature type="transmembrane region" description="Helical" evidence="9">
    <location>
        <begin position="83"/>
        <end position="103"/>
    </location>
</feature>
<feature type="transmembrane region" description="Helical" evidence="9">
    <location>
        <begin position="185"/>
        <end position="203"/>
    </location>
</feature>